<dbReference type="EMBL" id="JAZGQO010000018">
    <property type="protein sequence ID" value="KAK6167642.1"/>
    <property type="molecule type" value="Genomic_DNA"/>
</dbReference>
<dbReference type="InterPro" id="IPR010569">
    <property type="entry name" value="Myotubularin-like_Pase_dom"/>
</dbReference>
<gene>
    <name evidence="4" type="ORF">SNE40_021620</name>
</gene>
<feature type="domain" description="Myotubularin phosphatase" evidence="3">
    <location>
        <begin position="1"/>
        <end position="299"/>
    </location>
</feature>
<organism evidence="4 5">
    <name type="scientific">Patella caerulea</name>
    <name type="common">Rayed Mediterranean limpet</name>
    <dbReference type="NCBI Taxonomy" id="87958"/>
    <lineage>
        <taxon>Eukaryota</taxon>
        <taxon>Metazoa</taxon>
        <taxon>Spiralia</taxon>
        <taxon>Lophotrochozoa</taxon>
        <taxon>Mollusca</taxon>
        <taxon>Gastropoda</taxon>
        <taxon>Patellogastropoda</taxon>
        <taxon>Patelloidea</taxon>
        <taxon>Patellidae</taxon>
        <taxon>Patella</taxon>
    </lineage>
</organism>
<dbReference type="GO" id="GO:0046856">
    <property type="term" value="P:phosphatidylinositol dephosphorylation"/>
    <property type="evidence" value="ECO:0007669"/>
    <property type="project" value="TreeGrafter"/>
</dbReference>
<dbReference type="GO" id="GO:0005737">
    <property type="term" value="C:cytoplasm"/>
    <property type="evidence" value="ECO:0007669"/>
    <property type="project" value="TreeGrafter"/>
</dbReference>
<sequence length="435" mass="48687">MRSGQPLTGSNSNRCKEDERLVNSILIQGRRGYIVDTRAQSVAKMAQAKGGGYEPEANYSRWRRIHQPIERHQAFHDSLIKMIEACSDSNSSMDKWLSKLESSNWMTHVKDILTCACVVAQCIDKDGASVLVHGGEGTDTTIQVTSLAQLILDHDCRTVTGFEALIEREWIRGGHPFRLRCSKSAYAVTKQRKESPVFLLFIDAVRQILQQFPCSFEFNEYFLIDLIQHVYSSQYGTFLCNNEKERSVNKVTTTTVSLWSYINRPQVLNQYLNPLYQPNQVVLWPSVAPQSLELWNELYLRSQADPVPMEDKWREIVKIAEYDKELKAKAIRLRRQLAALEKEAISKGVIKLEGDTGDKTVTSTEGAAGGKAEGASVDKPVKQVEAASVNKTLGSKNVKDVDGVAIDKLENPTSDKTVEQLEGAVDGLSIMSTVK</sequence>
<dbReference type="CDD" id="cd14536">
    <property type="entry name" value="PTP-MTMR9"/>
    <property type="match status" value="1"/>
</dbReference>
<dbReference type="GO" id="GO:0019903">
    <property type="term" value="F:protein phosphatase binding"/>
    <property type="evidence" value="ECO:0007669"/>
    <property type="project" value="TreeGrafter"/>
</dbReference>
<dbReference type="SUPFAM" id="SSF52799">
    <property type="entry name" value="(Phosphotyrosine protein) phosphatases II"/>
    <property type="match status" value="1"/>
</dbReference>
<dbReference type="InterPro" id="IPR030564">
    <property type="entry name" value="Myotubularin"/>
</dbReference>
<dbReference type="InterPro" id="IPR029021">
    <property type="entry name" value="Prot-tyrosine_phosphatase-like"/>
</dbReference>
<dbReference type="Proteomes" id="UP001347796">
    <property type="component" value="Unassembled WGS sequence"/>
</dbReference>
<dbReference type="PANTHER" id="PTHR10807">
    <property type="entry name" value="MYOTUBULARIN-RELATED"/>
    <property type="match status" value="1"/>
</dbReference>
<dbReference type="PROSITE" id="PS51339">
    <property type="entry name" value="PPASE_MYOTUBULARIN"/>
    <property type="match status" value="1"/>
</dbReference>
<feature type="region of interest" description="Disordered" evidence="2">
    <location>
        <begin position="356"/>
        <end position="376"/>
    </location>
</feature>
<accession>A0AAN8IXS0</accession>
<evidence type="ECO:0000313" key="4">
    <source>
        <dbReference type="EMBL" id="KAK6167642.1"/>
    </source>
</evidence>
<proteinExistence type="inferred from homology"/>
<evidence type="ECO:0000313" key="5">
    <source>
        <dbReference type="Proteomes" id="UP001347796"/>
    </source>
</evidence>
<reference evidence="4 5" key="1">
    <citation type="submission" date="2024-01" db="EMBL/GenBank/DDBJ databases">
        <title>The genome of the rayed Mediterranean limpet Patella caerulea (Linnaeus, 1758).</title>
        <authorList>
            <person name="Anh-Thu Weber A."/>
            <person name="Halstead-Nussloch G."/>
        </authorList>
    </citation>
    <scope>NUCLEOTIDE SEQUENCE [LARGE SCALE GENOMIC DNA]</scope>
    <source>
        <strain evidence="4">AATW-2023a</strain>
        <tissue evidence="4">Whole specimen</tissue>
    </source>
</reference>
<evidence type="ECO:0000259" key="3">
    <source>
        <dbReference type="PROSITE" id="PS51339"/>
    </source>
</evidence>
<comment type="caution">
    <text evidence="4">The sequence shown here is derived from an EMBL/GenBank/DDBJ whole genome shotgun (WGS) entry which is preliminary data.</text>
</comment>
<dbReference type="PANTHER" id="PTHR10807:SF73">
    <property type="entry name" value="LD06050P"/>
    <property type="match status" value="1"/>
</dbReference>
<dbReference type="AlphaFoldDB" id="A0AAN8IXS0"/>
<evidence type="ECO:0000256" key="2">
    <source>
        <dbReference type="SAM" id="MobiDB-lite"/>
    </source>
</evidence>
<dbReference type="GO" id="GO:0010507">
    <property type="term" value="P:negative regulation of autophagy"/>
    <property type="evidence" value="ECO:0007669"/>
    <property type="project" value="TreeGrafter"/>
</dbReference>
<keyword evidence="5" id="KW-1185">Reference proteome</keyword>
<protein>
    <recommendedName>
        <fullName evidence="3">Myotubularin phosphatase domain-containing protein</fullName>
    </recommendedName>
</protein>
<dbReference type="Pfam" id="PF06602">
    <property type="entry name" value="Myotub-related"/>
    <property type="match status" value="1"/>
</dbReference>
<evidence type="ECO:0000256" key="1">
    <source>
        <dbReference type="ARBA" id="ARBA00007471"/>
    </source>
</evidence>
<name>A0AAN8IXS0_PATCE</name>
<comment type="similarity">
    <text evidence="1">Belongs to the protein-tyrosine phosphatase family. Non-receptor class myotubularin subfamily.</text>
</comment>